<evidence type="ECO:0000313" key="2">
    <source>
        <dbReference type="EMBL" id="MDQ0365235.1"/>
    </source>
</evidence>
<keyword evidence="1" id="KW-1133">Transmembrane helix</keyword>
<feature type="transmembrane region" description="Helical" evidence="1">
    <location>
        <begin position="113"/>
        <end position="133"/>
    </location>
</feature>
<comment type="caution">
    <text evidence="2">The sequence shown here is derived from an EMBL/GenBank/DDBJ whole genome shotgun (WGS) entry which is preliminary data.</text>
</comment>
<dbReference type="AlphaFoldDB" id="A0AAE4AVT7"/>
<keyword evidence="1" id="KW-0812">Transmembrane</keyword>
<dbReference type="Proteomes" id="UP001240236">
    <property type="component" value="Unassembled WGS sequence"/>
</dbReference>
<name>A0AAE4AVT7_9ACTN</name>
<keyword evidence="1" id="KW-0472">Membrane</keyword>
<feature type="transmembrane region" description="Helical" evidence="1">
    <location>
        <begin position="85"/>
        <end position="107"/>
    </location>
</feature>
<reference evidence="2 3" key="1">
    <citation type="submission" date="2023-07" db="EMBL/GenBank/DDBJ databases">
        <title>Sequencing the genomes of 1000 actinobacteria strains.</title>
        <authorList>
            <person name="Klenk H.-P."/>
        </authorList>
    </citation>
    <scope>NUCLEOTIDE SEQUENCE [LARGE SCALE GENOMIC DNA]</scope>
    <source>
        <strain evidence="2 3">DSM 44709</strain>
    </source>
</reference>
<dbReference type="RefSeq" id="WP_307237628.1">
    <property type="nucleotide sequence ID" value="NZ_JAUSUZ010000001.1"/>
</dbReference>
<organism evidence="2 3">
    <name type="scientific">Catenuloplanes indicus</name>
    <dbReference type="NCBI Taxonomy" id="137267"/>
    <lineage>
        <taxon>Bacteria</taxon>
        <taxon>Bacillati</taxon>
        <taxon>Actinomycetota</taxon>
        <taxon>Actinomycetes</taxon>
        <taxon>Micromonosporales</taxon>
        <taxon>Micromonosporaceae</taxon>
        <taxon>Catenuloplanes</taxon>
    </lineage>
</organism>
<evidence type="ECO:0000313" key="3">
    <source>
        <dbReference type="Proteomes" id="UP001240236"/>
    </source>
</evidence>
<keyword evidence="3" id="KW-1185">Reference proteome</keyword>
<sequence length="179" mass="19358">MARQHEVTVRIPGAGSVAEAIEWIREHDSPYGVLELDVTDDGQVTGRRGPAGHLLTPARVTGRVIDDGAGPVLVATVHKVSTGLIWPWLMGVPAVLLLVCSTASVVFDGVHPGPLLIGVPGGLLLGFMAWFLVRQQESHFRSDVGTVTEALHDFFTDNDYVFTDNDHVFTDNDHAPDED</sequence>
<dbReference type="EMBL" id="JAUSUZ010000001">
    <property type="protein sequence ID" value="MDQ0365235.1"/>
    <property type="molecule type" value="Genomic_DNA"/>
</dbReference>
<gene>
    <name evidence="2" type="ORF">J2S42_001904</name>
</gene>
<evidence type="ECO:0000256" key="1">
    <source>
        <dbReference type="SAM" id="Phobius"/>
    </source>
</evidence>
<accession>A0AAE4AVT7</accession>
<protein>
    <submittedName>
        <fullName evidence="2">Uncharacterized protein</fullName>
    </submittedName>
</protein>
<proteinExistence type="predicted"/>